<dbReference type="Pfam" id="PF20176">
    <property type="entry name" value="DUF6541"/>
    <property type="match status" value="1"/>
</dbReference>
<keyword evidence="1" id="KW-0472">Membrane</keyword>
<keyword evidence="1" id="KW-1133">Transmembrane helix</keyword>
<feature type="transmembrane region" description="Helical" evidence="1">
    <location>
        <begin position="372"/>
        <end position="392"/>
    </location>
</feature>
<organism evidence="2 3">
    <name type="scientific">Trueperella pecoris</name>
    <dbReference type="NCBI Taxonomy" id="2733571"/>
    <lineage>
        <taxon>Bacteria</taxon>
        <taxon>Bacillati</taxon>
        <taxon>Actinomycetota</taxon>
        <taxon>Actinomycetes</taxon>
        <taxon>Actinomycetales</taxon>
        <taxon>Actinomycetaceae</taxon>
        <taxon>Trueperella</taxon>
    </lineage>
</organism>
<feature type="transmembrane region" description="Helical" evidence="1">
    <location>
        <begin position="62"/>
        <end position="85"/>
    </location>
</feature>
<gene>
    <name evidence="2" type="ORF">INS90_08255</name>
</gene>
<protein>
    <submittedName>
        <fullName evidence="2">Uncharacterized protein</fullName>
    </submittedName>
</protein>
<sequence>MMAQALLVACALLVANFLPGYALARALRTPRSVALALGPAITLTVVGAISLAFHFAGVRWSFVSFTGALAVLVGLAYLCSFALRLDRWPLPERSRRTAGSVALAVAVLIIPLLLTVDFGLPSSQADPMYHYNAIRAIVHHGDASMLGAMQANYGLQTISTSYPATWHAILALLGESVNPVLSSHVFAYVVIPILWCLSLLFLARVVLPAPSAALVPLVATLLVSFPTFLALSRGFWPNVLAIAQIPAVFGVIVVAWRQANSSAARMRDVVAYGLLIMGMLAGLGLTHPSAVFSVVWALIPAALYAVVRVFGANVSARRRRRVLLAAVGLVAFAALLISPATVRGYIFRKHPRNWNTSERLATLADALGDLPLIVPIGAAAGIVVVVIVLVYALRVAWRIPSLRWVVLAWLAQWPLIFGAYVNGNVFSYAAGIWYHDPHRLLAVQTIFTSLILGALFGRLSRRKLWRSGVVVLTIATLAQVAVVRGPSQPPIGEGKMMTQSDFEFFTQLDRYVPAGAVVLGDPASGLGYAPVYSGIDTTHTQVNRTMVDRDGTYLAQYFDQLHEDPLLCSILEHYGVTYFYQVDDFVFQKRARSVRWPGLYGVDTSLGFEKVATTDRGTLWRITACRDVTPIEWWDTPSRRTGLISEQMIEEKSRQMPERG</sequence>
<evidence type="ECO:0000313" key="3">
    <source>
        <dbReference type="Proteomes" id="UP000594961"/>
    </source>
</evidence>
<feature type="transmembrane region" description="Helical" evidence="1">
    <location>
        <begin position="238"/>
        <end position="257"/>
    </location>
</feature>
<dbReference type="AlphaFoldDB" id="A0A7M1R1E7"/>
<dbReference type="InterPro" id="IPR046671">
    <property type="entry name" value="DUF6541"/>
</dbReference>
<dbReference type="EMBL" id="CP063212">
    <property type="protein sequence ID" value="QOR47247.1"/>
    <property type="molecule type" value="Genomic_DNA"/>
</dbReference>
<accession>A0A7M1R1E7</accession>
<feature type="transmembrane region" description="Helical" evidence="1">
    <location>
        <begin position="269"/>
        <end position="285"/>
    </location>
</feature>
<evidence type="ECO:0000256" key="1">
    <source>
        <dbReference type="SAM" id="Phobius"/>
    </source>
</evidence>
<feature type="transmembrane region" description="Helical" evidence="1">
    <location>
        <begin position="441"/>
        <end position="457"/>
    </location>
</feature>
<evidence type="ECO:0000313" key="2">
    <source>
        <dbReference type="EMBL" id="QOR47247.1"/>
    </source>
</evidence>
<feature type="transmembrane region" description="Helical" evidence="1">
    <location>
        <begin position="404"/>
        <end position="421"/>
    </location>
</feature>
<feature type="transmembrane region" description="Helical" evidence="1">
    <location>
        <begin position="291"/>
        <end position="310"/>
    </location>
</feature>
<feature type="transmembrane region" description="Helical" evidence="1">
    <location>
        <begin position="185"/>
        <end position="207"/>
    </location>
</feature>
<keyword evidence="1" id="KW-0812">Transmembrane</keyword>
<dbReference type="Proteomes" id="UP000594961">
    <property type="component" value="Chromosome"/>
</dbReference>
<reference evidence="2 3" key="1">
    <citation type="submission" date="2020-10" db="EMBL/GenBank/DDBJ databases">
        <title>Trueperella pecoris sp. nov. isolated from bovine and porcine specimens.</title>
        <authorList>
            <person name="Schoenecker L."/>
            <person name="Schnydrig P."/>
            <person name="Brodard I."/>
            <person name="Thomann A."/>
            <person name="Hemphill A."/>
            <person name="Rodriguez-Campos S."/>
            <person name="Perreten V."/>
            <person name="Jores J."/>
            <person name="Kittl S."/>
        </authorList>
    </citation>
    <scope>NUCLEOTIDE SEQUENCE [LARGE SCALE GENOMIC DNA]</scope>
    <source>
        <strain evidence="2 3">19OD0592</strain>
    </source>
</reference>
<feature type="transmembrane region" description="Helical" evidence="1">
    <location>
        <begin position="97"/>
        <end position="120"/>
    </location>
</feature>
<feature type="transmembrane region" description="Helical" evidence="1">
    <location>
        <begin position="322"/>
        <end position="346"/>
    </location>
</feature>
<proteinExistence type="predicted"/>
<feature type="transmembrane region" description="Helical" evidence="1">
    <location>
        <begin position="214"/>
        <end position="232"/>
    </location>
</feature>
<name>A0A7M1R1E7_9ACTO</name>
<feature type="transmembrane region" description="Helical" evidence="1">
    <location>
        <begin position="34"/>
        <end position="55"/>
    </location>
</feature>
<feature type="transmembrane region" description="Helical" evidence="1">
    <location>
        <begin position="464"/>
        <end position="482"/>
    </location>
</feature>